<accession>A0A6V7H0L6</accession>
<protein>
    <submittedName>
        <fullName evidence="2">Uncharacterized protein</fullName>
    </submittedName>
</protein>
<evidence type="ECO:0000313" key="3">
    <source>
        <dbReference type="Proteomes" id="UP000752696"/>
    </source>
</evidence>
<feature type="region of interest" description="Disordered" evidence="1">
    <location>
        <begin position="17"/>
        <end position="75"/>
    </location>
</feature>
<dbReference type="Proteomes" id="UP000752696">
    <property type="component" value="Unassembled WGS sequence"/>
</dbReference>
<comment type="caution">
    <text evidence="2">The sequence shown here is derived from an EMBL/GenBank/DDBJ whole genome shotgun (WGS) entry which is preliminary data.</text>
</comment>
<keyword evidence="3" id="KW-1185">Reference proteome</keyword>
<evidence type="ECO:0000256" key="1">
    <source>
        <dbReference type="SAM" id="MobiDB-lite"/>
    </source>
</evidence>
<gene>
    <name evidence="2" type="ORF">MHI_LOCUS297890</name>
</gene>
<reference evidence="2" key="1">
    <citation type="submission" date="2020-07" db="EMBL/GenBank/DDBJ databases">
        <authorList>
            <person name="Nazaruddin N."/>
        </authorList>
    </citation>
    <scope>NUCLEOTIDE SEQUENCE</scope>
</reference>
<feature type="compositionally biased region" description="Polar residues" evidence="1">
    <location>
        <begin position="54"/>
        <end position="67"/>
    </location>
</feature>
<evidence type="ECO:0000313" key="2">
    <source>
        <dbReference type="EMBL" id="CAD1472428.1"/>
    </source>
</evidence>
<feature type="compositionally biased region" description="Basic and acidic residues" evidence="1">
    <location>
        <begin position="17"/>
        <end position="33"/>
    </location>
</feature>
<dbReference type="OrthoDB" id="10533194at2759"/>
<name>A0A6V7H0L6_9HYME</name>
<dbReference type="EMBL" id="CAJDYZ010005352">
    <property type="protein sequence ID" value="CAD1472428.1"/>
    <property type="molecule type" value="Genomic_DNA"/>
</dbReference>
<sequence length="75" mass="8465">MTRPCVRVLTLTGLTAKEESKKKKRKEEEAEERRRKRAITEPSSETRKDHPVQRNGTRSCAPSQQVGSGEAEVSI</sequence>
<organism evidence="2 3">
    <name type="scientific">Heterotrigona itama</name>
    <dbReference type="NCBI Taxonomy" id="395501"/>
    <lineage>
        <taxon>Eukaryota</taxon>
        <taxon>Metazoa</taxon>
        <taxon>Ecdysozoa</taxon>
        <taxon>Arthropoda</taxon>
        <taxon>Hexapoda</taxon>
        <taxon>Insecta</taxon>
        <taxon>Pterygota</taxon>
        <taxon>Neoptera</taxon>
        <taxon>Endopterygota</taxon>
        <taxon>Hymenoptera</taxon>
        <taxon>Apocrita</taxon>
        <taxon>Aculeata</taxon>
        <taxon>Apoidea</taxon>
        <taxon>Anthophila</taxon>
        <taxon>Apidae</taxon>
        <taxon>Heterotrigona</taxon>
    </lineage>
</organism>
<proteinExistence type="predicted"/>
<dbReference type="AlphaFoldDB" id="A0A6V7H0L6"/>